<feature type="binding site" evidence="7">
    <location>
        <position position="243"/>
    </location>
    <ligand>
        <name>GTP</name>
        <dbReference type="ChEBI" id="CHEBI:37565"/>
    </ligand>
</feature>
<reference evidence="9 10" key="1">
    <citation type="journal article" date="2015" name="Genome Biol. Evol.">
        <title>Phylogenomic analyses indicate that early fungi evolved digesting cell walls of algal ancestors of land plants.</title>
        <authorList>
            <person name="Chang Y."/>
            <person name="Wang S."/>
            <person name="Sekimoto S."/>
            <person name="Aerts A.L."/>
            <person name="Choi C."/>
            <person name="Clum A."/>
            <person name="LaButti K.M."/>
            <person name="Lindquist E.A."/>
            <person name="Yee Ngan C."/>
            <person name="Ohm R.A."/>
            <person name="Salamov A.A."/>
            <person name="Grigoriev I.V."/>
            <person name="Spatafora J.W."/>
            <person name="Berbee M.L."/>
        </authorList>
    </citation>
    <scope>NUCLEOTIDE SEQUENCE [LARGE SCALE GENOMIC DNA]</scope>
    <source>
        <strain evidence="9 10">JEL478</strain>
    </source>
</reference>
<dbReference type="SUPFAM" id="SSF57774">
    <property type="entry name" value="Microbial and mitochondrial ADK, insert 'zinc finger' domain"/>
    <property type="match status" value="1"/>
</dbReference>
<dbReference type="GO" id="GO:0046033">
    <property type="term" value="P:AMP metabolic process"/>
    <property type="evidence" value="ECO:0007669"/>
    <property type="project" value="UniProtKB-UniRule"/>
</dbReference>
<feature type="region of interest" description="LID" evidence="7">
    <location>
        <begin position="169"/>
        <end position="206"/>
    </location>
</feature>
<gene>
    <name evidence="7" type="primary">ADK2</name>
    <name evidence="9" type="ORF">M427DRAFT_50772</name>
</gene>
<keyword evidence="4 7" id="KW-0418">Kinase</keyword>
<evidence type="ECO:0000259" key="8">
    <source>
        <dbReference type="Pfam" id="PF05191"/>
    </source>
</evidence>
<dbReference type="CDD" id="cd01428">
    <property type="entry name" value="ADK"/>
    <property type="match status" value="1"/>
</dbReference>
<dbReference type="Pfam" id="PF00406">
    <property type="entry name" value="ADK"/>
    <property type="match status" value="1"/>
</dbReference>
<dbReference type="GO" id="GO:0005743">
    <property type="term" value="C:mitochondrial inner membrane"/>
    <property type="evidence" value="ECO:0007669"/>
    <property type="project" value="EnsemblFungi"/>
</dbReference>
<comment type="domain">
    <text evidence="7">Consists of three domains, a large central CORE domain and two small peripheral domains, NMPbind and LID, which undergo movements during catalysis. The LID domain closes over the site of phosphoryl transfer upon GTP binding. Assembling and dissambling the active center during each catalytic cycle provides an effective means to prevent GTP hydrolysis.</text>
</comment>
<dbReference type="EMBL" id="KQ965731">
    <property type="protein sequence ID" value="KXS22452.1"/>
    <property type="molecule type" value="Genomic_DNA"/>
</dbReference>
<sequence length="261" mass="28798">MATVAVRSTARHVLPRVAPTLWATSSSCRGFASATSAPAQSKKPLRMLIMGSPGSGKGTQTERMMKHFEMEAISSGDLLRKHIKAGTEIGTVAAKIIAEGGLVPDGVMVNLMTEELQKLKDKTLLLDGFPRTLPQAEALDVALASNKMPLDLVINLDVPPEVILQRIEDRWVHIPSGRVYNLSYNPPKVAGKDDVTGEPLSKRPDDNVETFKKRLDNYFSMTKPLISYYENQGKLRSFHGETSDIIAPQIKEELAKWYAKQ</sequence>
<evidence type="ECO:0000313" key="10">
    <source>
        <dbReference type="Proteomes" id="UP000070544"/>
    </source>
</evidence>
<evidence type="ECO:0000313" key="9">
    <source>
        <dbReference type="EMBL" id="KXS22452.1"/>
    </source>
</evidence>
<dbReference type="GO" id="GO:0005759">
    <property type="term" value="C:mitochondrial matrix"/>
    <property type="evidence" value="ECO:0007669"/>
    <property type="project" value="UniProtKB-SubCell"/>
</dbReference>
<dbReference type="InterPro" id="IPR000850">
    <property type="entry name" value="Adenylat/UMP-CMP_kin"/>
</dbReference>
<dbReference type="FunFam" id="3.40.50.300:FF:000106">
    <property type="entry name" value="Adenylate kinase mitochondrial"/>
    <property type="match status" value="1"/>
</dbReference>
<dbReference type="GO" id="GO:0006172">
    <property type="term" value="P:ADP biosynthetic process"/>
    <property type="evidence" value="ECO:0007669"/>
    <property type="project" value="UniProtKB-UniRule"/>
</dbReference>
<comment type="similarity">
    <text evidence="7">Belongs to the adenylate kinase family. AK3 subfamily.</text>
</comment>
<comment type="subcellular location">
    <subcellularLocation>
        <location evidence="1 7">Mitochondrion matrix</location>
    </subcellularLocation>
</comment>
<dbReference type="NCBIfam" id="TIGR01351">
    <property type="entry name" value="adk"/>
    <property type="match status" value="1"/>
</dbReference>
<dbReference type="Proteomes" id="UP000070544">
    <property type="component" value="Unassembled WGS sequence"/>
</dbReference>
<evidence type="ECO:0000256" key="6">
    <source>
        <dbReference type="ARBA" id="ARBA00023134"/>
    </source>
</evidence>
<dbReference type="InterPro" id="IPR007862">
    <property type="entry name" value="Adenylate_kinase_lid-dom"/>
</dbReference>
<dbReference type="STRING" id="1344416.A0A139B0C8"/>
<dbReference type="InterPro" id="IPR006259">
    <property type="entry name" value="Adenyl_kin_sub"/>
</dbReference>
<keyword evidence="2 7" id="KW-0808">Transferase</keyword>
<dbReference type="HAMAP" id="MF_03169">
    <property type="entry name" value="Adenylate_kinase_AK3"/>
    <property type="match status" value="1"/>
</dbReference>
<feature type="binding site" evidence="7">
    <location>
        <position position="203"/>
    </location>
    <ligand>
        <name>AMP</name>
        <dbReference type="ChEBI" id="CHEBI:456215"/>
    </ligand>
</feature>
<feature type="binding site" evidence="7">
    <location>
        <begin position="179"/>
        <end position="180"/>
    </location>
    <ligand>
        <name>GTP</name>
        <dbReference type="ChEBI" id="CHEBI:37565"/>
    </ligand>
</feature>
<evidence type="ECO:0000256" key="1">
    <source>
        <dbReference type="ARBA" id="ARBA00004305"/>
    </source>
</evidence>
<dbReference type="OrthoDB" id="439792at2759"/>
<dbReference type="InterPro" id="IPR033690">
    <property type="entry name" value="Adenylat_kinase_CS"/>
</dbReference>
<dbReference type="OMA" id="TIAHFST"/>
<dbReference type="GO" id="GO:0046039">
    <property type="term" value="P:GTP metabolic process"/>
    <property type="evidence" value="ECO:0007669"/>
    <property type="project" value="UniProtKB-UniRule"/>
</dbReference>
<keyword evidence="3 7" id="KW-0547">Nucleotide-binding</keyword>
<proteinExistence type="inferred from homology"/>
<keyword evidence="5 7" id="KW-0496">Mitochondrion</keyword>
<dbReference type="GO" id="GO:0004017">
    <property type="term" value="F:AMP kinase activity"/>
    <property type="evidence" value="ECO:0007669"/>
    <property type="project" value="InterPro"/>
</dbReference>
<dbReference type="EC" id="2.7.4.10" evidence="7"/>
<dbReference type="InterPro" id="IPR028586">
    <property type="entry name" value="AK3/Ak4_mitochondrial"/>
</dbReference>
<keyword evidence="6 7" id="KW-0342">GTP-binding</keyword>
<dbReference type="GO" id="GO:0005524">
    <property type="term" value="F:ATP binding"/>
    <property type="evidence" value="ECO:0007669"/>
    <property type="project" value="InterPro"/>
</dbReference>
<evidence type="ECO:0000256" key="3">
    <source>
        <dbReference type="ARBA" id="ARBA00022741"/>
    </source>
</evidence>
<comment type="catalytic activity">
    <reaction evidence="7">
        <text>a ribonucleoside 5'-triphosphate + AMP = a ribonucleoside 5'-diphosphate + ADP</text>
        <dbReference type="Rhea" id="RHEA:13749"/>
        <dbReference type="ChEBI" id="CHEBI:57930"/>
        <dbReference type="ChEBI" id="CHEBI:61557"/>
        <dbReference type="ChEBI" id="CHEBI:456215"/>
        <dbReference type="ChEBI" id="CHEBI:456216"/>
        <dbReference type="EC" id="2.7.4.10"/>
    </reaction>
</comment>
<dbReference type="InterPro" id="IPR036193">
    <property type="entry name" value="ADK_active_lid_dom_sf"/>
</dbReference>
<feature type="binding site" evidence="7">
    <location>
        <position position="214"/>
    </location>
    <ligand>
        <name>AMP</name>
        <dbReference type="ChEBI" id="CHEBI:456215"/>
    </ligand>
</feature>
<dbReference type="HAMAP" id="MF_00235">
    <property type="entry name" value="Adenylate_kinase_Adk"/>
    <property type="match status" value="1"/>
</dbReference>
<organism evidence="9 10">
    <name type="scientific">Gonapodya prolifera (strain JEL478)</name>
    <name type="common">Monoblepharis prolifera</name>
    <dbReference type="NCBI Taxonomy" id="1344416"/>
    <lineage>
        <taxon>Eukaryota</taxon>
        <taxon>Fungi</taxon>
        <taxon>Fungi incertae sedis</taxon>
        <taxon>Chytridiomycota</taxon>
        <taxon>Chytridiomycota incertae sedis</taxon>
        <taxon>Monoblepharidomycetes</taxon>
        <taxon>Monoblepharidales</taxon>
        <taxon>Gonapodyaceae</taxon>
        <taxon>Gonapodya</taxon>
    </lineage>
</organism>
<feature type="binding site" evidence="7">
    <location>
        <begin position="128"/>
        <end position="131"/>
    </location>
    <ligand>
        <name>AMP</name>
        <dbReference type="ChEBI" id="CHEBI:456215"/>
    </ligand>
</feature>
<dbReference type="GO" id="GO:0046899">
    <property type="term" value="F:nucleoside triphosphate adenylate kinase activity"/>
    <property type="evidence" value="ECO:0007669"/>
    <property type="project" value="UniProtKB-UniRule"/>
</dbReference>
<feature type="binding site" evidence="7">
    <location>
        <position position="135"/>
    </location>
    <ligand>
        <name>AMP</name>
        <dbReference type="ChEBI" id="CHEBI:456215"/>
    </ligand>
</feature>
<comment type="function">
    <text evidence="7">Involved in maintaining the homeostasis of cellular nucleotides by catalyzing the interconversion of nucleoside phosphates. Has GTP:AMP phosphotransferase and ITP:AMP phosphotransferase activities.</text>
</comment>
<evidence type="ECO:0000256" key="5">
    <source>
        <dbReference type="ARBA" id="ARBA00023128"/>
    </source>
</evidence>
<dbReference type="AlphaFoldDB" id="A0A139B0C8"/>
<dbReference type="PANTHER" id="PTHR23359">
    <property type="entry name" value="NUCLEOTIDE KINASE"/>
    <property type="match status" value="1"/>
</dbReference>
<feature type="region of interest" description="NMPbind" evidence="7">
    <location>
        <begin position="74"/>
        <end position="103"/>
    </location>
</feature>
<dbReference type="PROSITE" id="PS00113">
    <property type="entry name" value="ADENYLATE_KINASE"/>
    <property type="match status" value="1"/>
</dbReference>
<evidence type="ECO:0000256" key="2">
    <source>
        <dbReference type="ARBA" id="ARBA00022679"/>
    </source>
</evidence>
<evidence type="ECO:0000256" key="4">
    <source>
        <dbReference type="ARBA" id="ARBA00022777"/>
    </source>
</evidence>
<feature type="binding site" evidence="7">
    <location>
        <begin position="101"/>
        <end position="103"/>
    </location>
    <ligand>
        <name>AMP</name>
        <dbReference type="ChEBI" id="CHEBI:456215"/>
    </ligand>
</feature>
<keyword evidence="10" id="KW-1185">Reference proteome</keyword>
<feature type="binding site" evidence="7">
    <location>
        <position position="75"/>
    </location>
    <ligand>
        <name>AMP</name>
        <dbReference type="ChEBI" id="CHEBI:456215"/>
    </ligand>
</feature>
<dbReference type="PRINTS" id="PR00094">
    <property type="entry name" value="ADENYLTKNASE"/>
</dbReference>
<accession>A0A139B0C8</accession>
<dbReference type="PROSITE" id="PS51257">
    <property type="entry name" value="PROKAR_LIPOPROTEIN"/>
    <property type="match status" value="1"/>
</dbReference>
<feature type="binding site" evidence="7">
    <location>
        <begin position="54"/>
        <end position="59"/>
    </location>
    <ligand>
        <name>GTP</name>
        <dbReference type="ChEBI" id="CHEBI:37565"/>
    </ligand>
</feature>
<comment type="subunit">
    <text evidence="7">Monomer.</text>
</comment>
<feature type="binding site" evidence="7">
    <location>
        <position position="80"/>
    </location>
    <ligand>
        <name>AMP</name>
        <dbReference type="ChEBI" id="CHEBI:456215"/>
    </ligand>
</feature>
<dbReference type="Pfam" id="PF05191">
    <property type="entry name" value="ADK_lid"/>
    <property type="match status" value="1"/>
</dbReference>
<protein>
    <recommendedName>
        <fullName evidence="7">GTP:AMP phosphotransferase, mitochondrial</fullName>
        <ecNumber evidence="7">2.7.4.10</ecNumber>
    </recommendedName>
    <alternativeName>
        <fullName evidence="7">Adenylate kinase 3</fullName>
        <shortName evidence="7">AK 3</shortName>
    </alternativeName>
</protein>
<feature type="binding site" evidence="7">
    <location>
        <position position="170"/>
    </location>
    <ligand>
        <name>GTP</name>
        <dbReference type="ChEBI" id="CHEBI:37565"/>
    </ligand>
</feature>
<feature type="domain" description="Adenylate kinase active site lid" evidence="8">
    <location>
        <begin position="170"/>
        <end position="205"/>
    </location>
</feature>
<dbReference type="GO" id="GO:0046041">
    <property type="term" value="P:ITP metabolic process"/>
    <property type="evidence" value="ECO:0007669"/>
    <property type="project" value="UniProtKB-UniRule"/>
</dbReference>
<name>A0A139B0C8_GONPJ</name>
<dbReference type="SUPFAM" id="SSF52540">
    <property type="entry name" value="P-loop containing nucleoside triphosphate hydrolases"/>
    <property type="match status" value="1"/>
</dbReference>
<dbReference type="Gene3D" id="3.40.50.300">
    <property type="entry name" value="P-loop containing nucleotide triphosphate hydrolases"/>
    <property type="match status" value="1"/>
</dbReference>
<dbReference type="GO" id="GO:0005525">
    <property type="term" value="F:GTP binding"/>
    <property type="evidence" value="ECO:0007669"/>
    <property type="project" value="UniProtKB-KW"/>
</dbReference>
<dbReference type="InterPro" id="IPR027417">
    <property type="entry name" value="P-loop_NTPase"/>
</dbReference>
<evidence type="ECO:0000256" key="7">
    <source>
        <dbReference type="HAMAP-Rule" id="MF_03169"/>
    </source>
</evidence>